<organism evidence="5 6">
    <name type="scientific">Arachis duranensis</name>
    <name type="common">Wild peanut</name>
    <dbReference type="NCBI Taxonomy" id="130453"/>
    <lineage>
        <taxon>Eukaryota</taxon>
        <taxon>Viridiplantae</taxon>
        <taxon>Streptophyta</taxon>
        <taxon>Embryophyta</taxon>
        <taxon>Tracheophyta</taxon>
        <taxon>Spermatophyta</taxon>
        <taxon>Magnoliopsida</taxon>
        <taxon>eudicotyledons</taxon>
        <taxon>Gunneridae</taxon>
        <taxon>Pentapetalae</taxon>
        <taxon>rosids</taxon>
        <taxon>fabids</taxon>
        <taxon>Fabales</taxon>
        <taxon>Fabaceae</taxon>
        <taxon>Papilionoideae</taxon>
        <taxon>50 kb inversion clade</taxon>
        <taxon>dalbergioids sensu lato</taxon>
        <taxon>Dalbergieae</taxon>
        <taxon>Pterocarpus clade</taxon>
        <taxon>Arachis</taxon>
    </lineage>
</organism>
<dbReference type="Gene3D" id="3.90.180.10">
    <property type="entry name" value="Medium-chain alcohol dehydrogenases, catalytic domain"/>
    <property type="match status" value="1"/>
</dbReference>
<dbReference type="InterPro" id="IPR041694">
    <property type="entry name" value="ADH_N_2"/>
</dbReference>
<dbReference type="InterPro" id="IPR045010">
    <property type="entry name" value="MDR_fam"/>
</dbReference>
<evidence type="ECO:0000256" key="1">
    <source>
        <dbReference type="ARBA" id="ARBA00023002"/>
    </source>
</evidence>
<reference evidence="6" key="2">
    <citation type="submission" date="2025-08" db="UniProtKB">
        <authorList>
            <consortium name="RefSeq"/>
        </authorList>
    </citation>
    <scope>IDENTIFICATION</scope>
    <source>
        <tissue evidence="6">Whole plant</tissue>
    </source>
</reference>
<keyword evidence="5" id="KW-1185">Reference proteome</keyword>
<dbReference type="InterPro" id="IPR011032">
    <property type="entry name" value="GroES-like_sf"/>
</dbReference>
<keyword evidence="2" id="KW-0175">Coiled coil</keyword>
<dbReference type="RefSeq" id="XP_052110684.1">
    <property type="nucleotide sequence ID" value="XM_052254724.1"/>
</dbReference>
<dbReference type="GO" id="GO:0016628">
    <property type="term" value="F:oxidoreductase activity, acting on the CH-CH group of donors, NAD or NADP as acceptor"/>
    <property type="evidence" value="ECO:0007669"/>
    <property type="project" value="InterPro"/>
</dbReference>
<dbReference type="SUPFAM" id="SSF50129">
    <property type="entry name" value="GroES-like"/>
    <property type="match status" value="1"/>
</dbReference>
<gene>
    <name evidence="6" type="primary">LOC107465161</name>
</gene>
<dbReference type="Pfam" id="PF16884">
    <property type="entry name" value="ADH_N_2"/>
    <property type="match status" value="1"/>
</dbReference>
<feature type="region of interest" description="Disordered" evidence="3">
    <location>
        <begin position="229"/>
        <end position="249"/>
    </location>
</feature>
<proteinExistence type="predicted"/>
<evidence type="ECO:0000256" key="2">
    <source>
        <dbReference type="SAM" id="Coils"/>
    </source>
</evidence>
<reference evidence="5" key="1">
    <citation type="journal article" date="2016" name="Nat. Genet.">
        <title>The genome sequences of Arachis duranensis and Arachis ipaensis, the diploid ancestors of cultivated peanut.</title>
        <authorList>
            <person name="Bertioli D.J."/>
            <person name="Cannon S.B."/>
            <person name="Froenicke L."/>
            <person name="Huang G."/>
            <person name="Farmer A.D."/>
            <person name="Cannon E.K."/>
            <person name="Liu X."/>
            <person name="Gao D."/>
            <person name="Clevenger J."/>
            <person name="Dash S."/>
            <person name="Ren L."/>
            <person name="Moretzsohn M.C."/>
            <person name="Shirasawa K."/>
            <person name="Huang W."/>
            <person name="Vidigal B."/>
            <person name="Abernathy B."/>
            <person name="Chu Y."/>
            <person name="Niederhuth C.E."/>
            <person name="Umale P."/>
            <person name="Araujo A.C."/>
            <person name="Kozik A."/>
            <person name="Kim K.D."/>
            <person name="Burow M.D."/>
            <person name="Varshney R.K."/>
            <person name="Wang X."/>
            <person name="Zhang X."/>
            <person name="Barkley N."/>
            <person name="Guimaraes P.M."/>
            <person name="Isobe S."/>
            <person name="Guo B."/>
            <person name="Liao B."/>
            <person name="Stalker H.T."/>
            <person name="Schmitz R.J."/>
            <person name="Scheffler B.E."/>
            <person name="Leal-Bertioli S.C."/>
            <person name="Xun X."/>
            <person name="Jackson S.A."/>
            <person name="Michelmore R."/>
            <person name="Ozias-Akins P."/>
        </authorList>
    </citation>
    <scope>NUCLEOTIDE SEQUENCE [LARGE SCALE GENOMIC DNA]</scope>
    <source>
        <strain evidence="5">cv. V14167</strain>
    </source>
</reference>
<evidence type="ECO:0000313" key="5">
    <source>
        <dbReference type="Proteomes" id="UP000515211"/>
    </source>
</evidence>
<dbReference type="AlphaFoldDB" id="A0A9C6TLS7"/>
<dbReference type="PANTHER" id="PTHR43205">
    <property type="entry name" value="PROSTAGLANDIN REDUCTASE"/>
    <property type="match status" value="1"/>
</dbReference>
<feature type="domain" description="Oxidoreductase N-terminal" evidence="4">
    <location>
        <begin position="34"/>
        <end position="147"/>
    </location>
</feature>
<dbReference type="PANTHER" id="PTHR43205:SF12">
    <property type="entry name" value="OS06G0602900 PROTEIN"/>
    <property type="match status" value="1"/>
</dbReference>
<evidence type="ECO:0000259" key="4">
    <source>
        <dbReference type="Pfam" id="PF16884"/>
    </source>
</evidence>
<feature type="region of interest" description="Disordered" evidence="3">
    <location>
        <begin position="186"/>
        <end position="215"/>
    </location>
</feature>
<feature type="compositionally biased region" description="Low complexity" evidence="3">
    <location>
        <begin position="229"/>
        <end position="238"/>
    </location>
</feature>
<feature type="coiled-coil region" evidence="2">
    <location>
        <begin position="319"/>
        <end position="353"/>
    </location>
</feature>
<protein>
    <submittedName>
        <fullName evidence="6">Uncharacterized protein LOC107465161 isoform X1</fullName>
    </submittedName>
</protein>
<accession>A0A9C6TLS7</accession>
<name>A0A9C6TLS7_ARADU</name>
<evidence type="ECO:0000313" key="6">
    <source>
        <dbReference type="RefSeq" id="XP_052110684.1"/>
    </source>
</evidence>
<dbReference type="GeneID" id="107465161"/>
<evidence type="ECO:0000256" key="3">
    <source>
        <dbReference type="SAM" id="MobiDB-lite"/>
    </source>
</evidence>
<dbReference type="Proteomes" id="UP000515211">
    <property type="component" value="Chromosome 9"/>
</dbReference>
<sequence>MQAFIFFCQPVEAQEQAEQVGKGEIKKKMEVSNKYIVIKHHFEDAPKESDFEIKTETLDLSVEEGSDDMIVKNLYISINPFQINRMKSFSASQDVISYSTRITPGRAIDGPGIGKVVASGNNKFVKGDLVLGVFTWAEYCLVKERTIMRKLEPSEFPLTYHLGVLEMIKNNESMKAFKRERKATVAQNVSAKPAGEGSSQVSSKPLVPSSPGPRRMIPTPRVYLVDHSQTSAGTSSPSATPPPKRPRTVEPFSLDAPDFDAVGFVDQHIASYGVMPTDDVSILYHLDFITRSGIKLAHMGAALYWTAQDLPIHATKAFIEEAKSEFDRIKGLKEELEVKVTKLEKELEGEKTRAIGLAAAVQLAEDTALKHKDSYVTTYREMMDLRNSLESVRADYT</sequence>
<keyword evidence="1" id="KW-0560">Oxidoreductase</keyword>